<dbReference type="EMBL" id="CP093255">
    <property type="protein sequence ID" value="UNH37952.1"/>
    <property type="molecule type" value="Genomic_DNA"/>
</dbReference>
<accession>A0ACD3Y487</accession>
<evidence type="ECO:0000313" key="2">
    <source>
        <dbReference type="Proteomes" id="UP000829420"/>
    </source>
</evidence>
<keyword evidence="2" id="KW-1185">Reference proteome</keyword>
<sequence>MAIPWLIGAAVLGVGALIAASSDDDDSSSSSRDDSEERRRRESAERERVIRQQTEKADTIIKAFQQEGNQRSKDLKNLLLGWVNVDYSSHTPFSIVLTSAGSERRRSINDYFIDEYDIDRTLLDNTTLNNLKFFEESYDVDLSMGSQFHKAVDTLLDIKDQRSMLQTYKSELELVRKQLIQQSRKS</sequence>
<evidence type="ECO:0000313" key="1">
    <source>
        <dbReference type="EMBL" id="UNH37952.1"/>
    </source>
</evidence>
<organism evidence="1 2">
    <name type="scientific">Moellerella wisconsensis</name>
    <dbReference type="NCBI Taxonomy" id="158849"/>
    <lineage>
        <taxon>Bacteria</taxon>
        <taxon>Pseudomonadati</taxon>
        <taxon>Pseudomonadota</taxon>
        <taxon>Gammaproteobacteria</taxon>
        <taxon>Enterobacterales</taxon>
        <taxon>Morganellaceae</taxon>
        <taxon>Moellerella</taxon>
    </lineage>
</organism>
<proteinExistence type="predicted"/>
<gene>
    <name evidence="1" type="ORF">MNY70_10590</name>
</gene>
<name>A0ACD3Y487_9GAMM</name>
<reference evidence="1" key="1">
    <citation type="submission" date="2022-03" db="EMBL/GenBank/DDBJ databases">
        <title>ESBL-producing Moellerella wisconsensis and Escherichia marmotae isolated from wild game meat.</title>
        <authorList>
            <person name="Biggel M."/>
        </authorList>
    </citation>
    <scope>NUCLEOTIDE SEQUENCE</scope>
    <source>
        <strain evidence="1">W1</strain>
    </source>
</reference>
<dbReference type="Proteomes" id="UP000829420">
    <property type="component" value="Chromosome"/>
</dbReference>
<protein>
    <submittedName>
        <fullName evidence="1">Uncharacterized protein</fullName>
    </submittedName>
</protein>